<dbReference type="EMBL" id="CP159578">
    <property type="protein sequence ID" value="XCJ81353.1"/>
    <property type="molecule type" value="Genomic_DNA"/>
</dbReference>
<sequence length="224" mass="24450">MSISAQRCREGRPRAVFFIVLALALSGCTIGSQRSPGDVVAGLRGPDVAAQAAALPYASLALDLAGHGGLVVLASQQANTTYWQFRDGATLALEDGYPVTTAGLRDELLGTRILSAEGTPPPPYPWRRPGSETHYRIERQWQDAEGDLHQDSAQVTLNCAAPAAVELPLTRRRLARCQEISHWAGGAITEATLWRDPEDERLWAYTGQPWPDAPTLTWQIARPW</sequence>
<protein>
    <submittedName>
        <fullName evidence="1">YjbF family lipoprotein</fullName>
    </submittedName>
</protein>
<dbReference type="Gene3D" id="2.40.360.10">
    <property type="entry name" value="YmcC-like"/>
    <property type="match status" value="1"/>
</dbReference>
<organism evidence="1">
    <name type="scientific">Salinicola endophyticus</name>
    <dbReference type="NCBI Taxonomy" id="1949083"/>
    <lineage>
        <taxon>Bacteria</taxon>
        <taxon>Pseudomonadati</taxon>
        <taxon>Pseudomonadota</taxon>
        <taxon>Gammaproteobacteria</taxon>
        <taxon>Oceanospirillales</taxon>
        <taxon>Halomonadaceae</taxon>
        <taxon>Salinicola</taxon>
    </lineage>
</organism>
<accession>A0AB74UHK6</accession>
<gene>
    <name evidence="1" type="ORF">ABV408_09280</name>
</gene>
<dbReference type="Pfam" id="PF11102">
    <property type="entry name" value="YjbF"/>
    <property type="match status" value="1"/>
</dbReference>
<dbReference type="SUPFAM" id="SSF159270">
    <property type="entry name" value="YmcC-like"/>
    <property type="match status" value="1"/>
</dbReference>
<dbReference type="RefSeq" id="WP_353982110.1">
    <property type="nucleotide sequence ID" value="NZ_CP159578.1"/>
</dbReference>
<dbReference type="InterPro" id="IPR023373">
    <property type="entry name" value="YmcC_sf"/>
</dbReference>
<proteinExistence type="predicted"/>
<evidence type="ECO:0000313" key="1">
    <source>
        <dbReference type="EMBL" id="XCJ81353.1"/>
    </source>
</evidence>
<name>A0AB74UHK6_9GAMM</name>
<dbReference type="AlphaFoldDB" id="A0AB74UHK6"/>
<reference evidence="1" key="1">
    <citation type="submission" date="2024-06" db="EMBL/GenBank/DDBJ databases">
        <title>Complete genome of Salinicola endophyticus HNIBRBA4755.</title>
        <authorList>
            <person name="Shin S.Y."/>
            <person name="Kang H."/>
            <person name="Song J."/>
        </authorList>
    </citation>
    <scope>NUCLEOTIDE SEQUENCE</scope>
    <source>
        <strain evidence="1">HNIBRBA4755</strain>
    </source>
</reference>
<dbReference type="InterPro" id="IPR021308">
    <property type="entry name" value="GfcB"/>
</dbReference>
<keyword evidence="1" id="KW-0449">Lipoprotein</keyword>
<dbReference type="PROSITE" id="PS51257">
    <property type="entry name" value="PROKAR_LIPOPROTEIN"/>
    <property type="match status" value="1"/>
</dbReference>